<dbReference type="PANTHER" id="PTHR42305:SF1">
    <property type="entry name" value="MEMBRANE PROTEIN RV1733C-RELATED"/>
    <property type="match status" value="1"/>
</dbReference>
<feature type="transmembrane region" description="Helical" evidence="1">
    <location>
        <begin position="21"/>
        <end position="45"/>
    </location>
</feature>
<accession>A0ABW1NQV0</accession>
<dbReference type="InterPro" id="IPR039708">
    <property type="entry name" value="MT1774/Rv1733c-like"/>
</dbReference>
<name>A0ABW1NQV0_9ACTN</name>
<keyword evidence="1" id="KW-1133">Transmembrane helix</keyword>
<dbReference type="RefSeq" id="WP_380759126.1">
    <property type="nucleotide sequence ID" value="NZ_JBHSRF010000057.1"/>
</dbReference>
<organism evidence="2 3">
    <name type="scientific">Sphaerisporangium aureirubrum</name>
    <dbReference type="NCBI Taxonomy" id="1544736"/>
    <lineage>
        <taxon>Bacteria</taxon>
        <taxon>Bacillati</taxon>
        <taxon>Actinomycetota</taxon>
        <taxon>Actinomycetes</taxon>
        <taxon>Streptosporangiales</taxon>
        <taxon>Streptosporangiaceae</taxon>
        <taxon>Sphaerisporangium</taxon>
    </lineage>
</organism>
<proteinExistence type="predicted"/>
<protein>
    <recommendedName>
        <fullName evidence="4">DUF3592 domain-containing protein</fullName>
    </recommendedName>
</protein>
<dbReference type="EMBL" id="JBHSRF010000057">
    <property type="protein sequence ID" value="MFC6085220.1"/>
    <property type="molecule type" value="Genomic_DNA"/>
</dbReference>
<evidence type="ECO:0000313" key="2">
    <source>
        <dbReference type="EMBL" id="MFC6085220.1"/>
    </source>
</evidence>
<dbReference type="Proteomes" id="UP001596137">
    <property type="component" value="Unassembled WGS sequence"/>
</dbReference>
<reference evidence="3" key="1">
    <citation type="journal article" date="2019" name="Int. J. Syst. Evol. Microbiol.">
        <title>The Global Catalogue of Microorganisms (GCM) 10K type strain sequencing project: providing services to taxonomists for standard genome sequencing and annotation.</title>
        <authorList>
            <consortium name="The Broad Institute Genomics Platform"/>
            <consortium name="The Broad Institute Genome Sequencing Center for Infectious Disease"/>
            <person name="Wu L."/>
            <person name="Ma J."/>
        </authorList>
    </citation>
    <scope>NUCLEOTIDE SEQUENCE [LARGE SCALE GENOMIC DNA]</scope>
    <source>
        <strain evidence="3">JCM 30346</strain>
    </source>
</reference>
<keyword evidence="1" id="KW-0812">Transmembrane</keyword>
<sequence>MRRYRFDRNPLRRRSDRIEAVAVLITMLVLLACLWPALAVAGTVYRQGVALEHADPQVRHPVMAVLLENAASTTTVTAQGTAVEVKAKVRWQGPDGRQHVAVRPVPAEARSGSTLRIWVDESGDPVAPPRRHTQTVTDAAVAGFGVMVAASGVLFVILSLVRWLLDRRRYADWDTAWTSAEQRWRPRKQ</sequence>
<keyword evidence="1" id="KW-0472">Membrane</keyword>
<feature type="transmembrane region" description="Helical" evidence="1">
    <location>
        <begin position="139"/>
        <end position="161"/>
    </location>
</feature>
<keyword evidence="3" id="KW-1185">Reference proteome</keyword>
<comment type="caution">
    <text evidence="2">The sequence shown here is derived from an EMBL/GenBank/DDBJ whole genome shotgun (WGS) entry which is preliminary data.</text>
</comment>
<dbReference type="PROSITE" id="PS51257">
    <property type="entry name" value="PROKAR_LIPOPROTEIN"/>
    <property type="match status" value="1"/>
</dbReference>
<evidence type="ECO:0000313" key="3">
    <source>
        <dbReference type="Proteomes" id="UP001596137"/>
    </source>
</evidence>
<evidence type="ECO:0008006" key="4">
    <source>
        <dbReference type="Google" id="ProtNLM"/>
    </source>
</evidence>
<evidence type="ECO:0000256" key="1">
    <source>
        <dbReference type="SAM" id="Phobius"/>
    </source>
</evidence>
<gene>
    <name evidence="2" type="ORF">ACFP1K_28925</name>
</gene>
<dbReference type="PANTHER" id="PTHR42305">
    <property type="entry name" value="MEMBRANE PROTEIN RV1733C-RELATED"/>
    <property type="match status" value="1"/>
</dbReference>